<reference evidence="2 3" key="1">
    <citation type="submission" date="2018-05" db="EMBL/GenBank/DDBJ databases">
        <title>Draft genome of Methanospirillum stamsii Pt1.</title>
        <authorList>
            <person name="Dueholm M.S."/>
            <person name="Nielsen P.H."/>
            <person name="Bakmann L.F."/>
            <person name="Otzen D.E."/>
        </authorList>
    </citation>
    <scope>NUCLEOTIDE SEQUENCE [LARGE SCALE GENOMIC DNA]</scope>
    <source>
        <strain evidence="2 3">Pt1</strain>
    </source>
</reference>
<dbReference type="PROSITE" id="PS50076">
    <property type="entry name" value="DNAJ_2"/>
    <property type="match status" value="1"/>
</dbReference>
<name>A0A2V2N7L4_9EURY</name>
<dbReference type="InterPro" id="IPR036869">
    <property type="entry name" value="J_dom_sf"/>
</dbReference>
<evidence type="ECO:0000313" key="3">
    <source>
        <dbReference type="Proteomes" id="UP000245934"/>
    </source>
</evidence>
<dbReference type="GeneID" id="97611449"/>
<dbReference type="InterPro" id="IPR001623">
    <property type="entry name" value="DnaJ_domain"/>
</dbReference>
<dbReference type="OrthoDB" id="11397at2157"/>
<dbReference type="Pfam" id="PF00226">
    <property type="entry name" value="DnaJ"/>
    <property type="match status" value="1"/>
</dbReference>
<organism evidence="2 3">
    <name type="scientific">Methanospirillum stamsii</name>
    <dbReference type="NCBI Taxonomy" id="1277351"/>
    <lineage>
        <taxon>Archaea</taxon>
        <taxon>Methanobacteriati</taxon>
        <taxon>Methanobacteriota</taxon>
        <taxon>Stenosarchaea group</taxon>
        <taxon>Methanomicrobia</taxon>
        <taxon>Methanomicrobiales</taxon>
        <taxon>Methanospirillaceae</taxon>
        <taxon>Methanospirillum</taxon>
    </lineage>
</organism>
<protein>
    <submittedName>
        <fullName evidence="2">J domain-containing protein</fullName>
    </submittedName>
</protein>
<dbReference type="Gene3D" id="1.10.287.110">
    <property type="entry name" value="DnaJ domain"/>
    <property type="match status" value="1"/>
</dbReference>
<dbReference type="SMART" id="SM00271">
    <property type="entry name" value="DnaJ"/>
    <property type="match status" value="1"/>
</dbReference>
<accession>A0A2V2N7L4</accession>
<proteinExistence type="predicted"/>
<dbReference type="InterPro" id="IPR053232">
    <property type="entry name" value="DnaJ_C/III_chloroplastic"/>
</dbReference>
<dbReference type="RefSeq" id="WP_109939417.1">
    <property type="nucleotide sequence ID" value="NZ_CP176366.1"/>
</dbReference>
<dbReference type="PANTHER" id="PTHR45090">
    <property type="entry name" value="CHAPERONE PROTEIN DNAJ 20 CHLOROPLASTIC"/>
    <property type="match status" value="1"/>
</dbReference>
<evidence type="ECO:0000259" key="1">
    <source>
        <dbReference type="PROSITE" id="PS50076"/>
    </source>
</evidence>
<dbReference type="EMBL" id="QGMZ01000006">
    <property type="protein sequence ID" value="PWR75839.1"/>
    <property type="molecule type" value="Genomic_DNA"/>
</dbReference>
<dbReference type="PANTHER" id="PTHR45090:SF4">
    <property type="entry name" value="J DOMAIN-CONTAINING PROTEIN"/>
    <property type="match status" value="1"/>
</dbReference>
<gene>
    <name evidence="2" type="ORF">DLD82_01870</name>
</gene>
<keyword evidence="3" id="KW-1185">Reference proteome</keyword>
<evidence type="ECO:0000313" key="2">
    <source>
        <dbReference type="EMBL" id="PWR75839.1"/>
    </source>
</evidence>
<dbReference type="AlphaFoldDB" id="A0A2V2N7L4"/>
<feature type="domain" description="J" evidence="1">
    <location>
        <begin position="11"/>
        <end position="83"/>
    </location>
</feature>
<comment type="caution">
    <text evidence="2">The sequence shown here is derived from an EMBL/GenBank/DDBJ whole genome shotgun (WGS) entry which is preliminary data.</text>
</comment>
<dbReference type="Proteomes" id="UP000245934">
    <property type="component" value="Unassembled WGS sequence"/>
</dbReference>
<dbReference type="CDD" id="cd06257">
    <property type="entry name" value="DnaJ"/>
    <property type="match status" value="1"/>
</dbReference>
<sequence>MNTTHEMTIQKAAELLGFSDKASMLEIRKRYHELIRVWHPDVSQHSPDESHEMMIRIKEAYEILIEYCMNYPVTFKDEMSKSGQKSKSMEYWQEHFGDDPIWG</sequence>
<dbReference type="PRINTS" id="PR00625">
    <property type="entry name" value="JDOMAIN"/>
</dbReference>
<dbReference type="SUPFAM" id="SSF46565">
    <property type="entry name" value="Chaperone J-domain"/>
    <property type="match status" value="1"/>
</dbReference>